<evidence type="ECO:0000313" key="6">
    <source>
        <dbReference type="EMBL" id="PIK40735.1"/>
    </source>
</evidence>
<evidence type="ECO:0000256" key="2">
    <source>
        <dbReference type="PROSITE-ProRule" id="PRU00076"/>
    </source>
</evidence>
<dbReference type="SUPFAM" id="SSF49265">
    <property type="entry name" value="Fibronectin type III"/>
    <property type="match status" value="1"/>
</dbReference>
<proteinExistence type="predicted"/>
<sequence>MVTTHPFQAESSNPFPQYYCYLSSLDSDAVVSSRRVLETRRNSENVDRNPAPSMPVRQQGDMYPPGSAVYKVTLNFGGTNAYGTFSCDASRSGRADSTVSNILMNSGSYTYPEDGLVTQTVNMDDRGVEIRMAGAQDVNRWHRNTLNVNILSNPNYPNYDFTGMNLILNFKLNISKIEDEGLYQTLSDSLNRLDSRHGLKRLIVRSCPSNHWAPPTCYGVCDNCYNGGVCDDKTGRCICPPGFMGANCLTACNDDQFGLTCEFRCTSDGCKGLQFCLLDPYGCSCGAGWKGLDCLTVPDVCPVGYYGPNCTSICNCRNGDQCDTMTGECPNQHCGPGYMVLLASVTCQECQGDYFGQLCQEECHCVEEACNKLNGQCCGHCKPQWVDASQCLVGFEEATSSKINPGASTDVSCVLRGSRRVRAGLSLHLSREEAQIVSNGIQELTAFSVGDVYTGEFRADNVTDKDKVFCLVVDQEDEIVAVLSTTVNEYVLPVLTSPPSLLHVNVSLIAIQWSAWDAVKDMGEPPIVAYIPYYRKMSTKEWIAGPINNTSLTFTAVNLDSDTLYVFSVAAVREGEKGEGTRSPGISFRTHCDVSEISPVDVVVYLDVTSNAVNVSWQIPEDIVCTTGISFFNIYVEEVGIDGNPQLHKRIEGDIHWAILENLKKGYYTFLVTFTIDTESDFSETSEVISIVEDLAGTPDAKGM</sequence>
<protein>
    <submittedName>
        <fullName evidence="6">Putative tyrosine-protein kinase</fullName>
    </submittedName>
</protein>
<feature type="domain" description="Fibronectin type-III" evidence="5">
    <location>
        <begin position="495"/>
        <end position="593"/>
    </location>
</feature>
<keyword evidence="6" id="KW-0418">Kinase</keyword>
<dbReference type="PROSITE" id="PS50853">
    <property type="entry name" value="FN3"/>
    <property type="match status" value="2"/>
</dbReference>
<dbReference type="InterPro" id="IPR003961">
    <property type="entry name" value="FN3_dom"/>
</dbReference>
<accession>A0A2G8JYG6</accession>
<gene>
    <name evidence="6" type="ORF">BSL78_22416</name>
</gene>
<dbReference type="CDD" id="cd00063">
    <property type="entry name" value="FN3"/>
    <property type="match status" value="2"/>
</dbReference>
<comment type="caution">
    <text evidence="6">The sequence shown here is derived from an EMBL/GenBank/DDBJ whole genome shotgun (WGS) entry which is preliminary data.</text>
</comment>
<feature type="compositionally biased region" description="Basic and acidic residues" evidence="3">
    <location>
        <begin position="38"/>
        <end position="47"/>
    </location>
</feature>
<feature type="domain" description="EGF-like" evidence="4">
    <location>
        <begin position="222"/>
        <end position="249"/>
    </location>
</feature>
<dbReference type="PANTHER" id="PTHR26391">
    <property type="entry name" value="INACTIVE TYROSINE-PROTEIN KINASE 7"/>
    <property type="match status" value="1"/>
</dbReference>
<feature type="domain" description="Fibronectin type-III" evidence="5">
    <location>
        <begin position="598"/>
        <end position="701"/>
    </location>
</feature>
<evidence type="ECO:0000259" key="5">
    <source>
        <dbReference type="PROSITE" id="PS50853"/>
    </source>
</evidence>
<dbReference type="InterPro" id="IPR013783">
    <property type="entry name" value="Ig-like_fold"/>
</dbReference>
<dbReference type="Pfam" id="PF07974">
    <property type="entry name" value="EGF_2"/>
    <property type="match status" value="1"/>
</dbReference>
<keyword evidence="7" id="KW-1185">Reference proteome</keyword>
<dbReference type="FunFam" id="2.170.300.10:FF:000003">
    <property type="entry name" value="tyrosine-protein kinase receptor Tie-1 isoform X1"/>
    <property type="match status" value="1"/>
</dbReference>
<dbReference type="PROSITE" id="PS50026">
    <property type="entry name" value="EGF_3"/>
    <property type="match status" value="1"/>
</dbReference>
<dbReference type="PANTHER" id="PTHR26391:SF18">
    <property type="entry name" value="PROTEIN KINASE RECEPTOR TIE-1, PUTATIVE-RELATED"/>
    <property type="match status" value="1"/>
</dbReference>
<keyword evidence="6" id="KW-0808">Transferase</keyword>
<dbReference type="PROSITE" id="PS00022">
    <property type="entry name" value="EGF_1"/>
    <property type="match status" value="1"/>
</dbReference>
<dbReference type="STRING" id="307972.A0A2G8JYG6"/>
<evidence type="ECO:0000256" key="1">
    <source>
        <dbReference type="ARBA" id="ARBA00023157"/>
    </source>
</evidence>
<evidence type="ECO:0000259" key="4">
    <source>
        <dbReference type="PROSITE" id="PS50026"/>
    </source>
</evidence>
<dbReference type="SMART" id="SM00181">
    <property type="entry name" value="EGF"/>
    <property type="match status" value="3"/>
</dbReference>
<name>A0A2G8JYG6_STIJA</name>
<reference evidence="6 7" key="1">
    <citation type="journal article" date="2017" name="PLoS Biol.">
        <title>The sea cucumber genome provides insights into morphological evolution and visceral regeneration.</title>
        <authorList>
            <person name="Zhang X."/>
            <person name="Sun L."/>
            <person name="Yuan J."/>
            <person name="Sun Y."/>
            <person name="Gao Y."/>
            <person name="Zhang L."/>
            <person name="Li S."/>
            <person name="Dai H."/>
            <person name="Hamel J.F."/>
            <person name="Liu C."/>
            <person name="Yu Y."/>
            <person name="Liu S."/>
            <person name="Lin W."/>
            <person name="Guo K."/>
            <person name="Jin S."/>
            <person name="Xu P."/>
            <person name="Storey K.B."/>
            <person name="Huan P."/>
            <person name="Zhang T."/>
            <person name="Zhou Y."/>
            <person name="Zhang J."/>
            <person name="Lin C."/>
            <person name="Li X."/>
            <person name="Xing L."/>
            <person name="Huo D."/>
            <person name="Sun M."/>
            <person name="Wang L."/>
            <person name="Mercier A."/>
            <person name="Li F."/>
            <person name="Yang H."/>
            <person name="Xiang J."/>
        </authorList>
    </citation>
    <scope>NUCLEOTIDE SEQUENCE [LARGE SCALE GENOMIC DNA]</scope>
    <source>
        <strain evidence="6">Shaxun</strain>
        <tissue evidence="6">Muscle</tissue>
    </source>
</reference>
<evidence type="ECO:0000256" key="3">
    <source>
        <dbReference type="SAM" id="MobiDB-lite"/>
    </source>
</evidence>
<dbReference type="AlphaFoldDB" id="A0A2G8JYG6"/>
<organism evidence="6 7">
    <name type="scientific">Stichopus japonicus</name>
    <name type="common">Sea cucumber</name>
    <dbReference type="NCBI Taxonomy" id="307972"/>
    <lineage>
        <taxon>Eukaryota</taxon>
        <taxon>Metazoa</taxon>
        <taxon>Echinodermata</taxon>
        <taxon>Eleutherozoa</taxon>
        <taxon>Echinozoa</taxon>
        <taxon>Holothuroidea</taxon>
        <taxon>Aspidochirotacea</taxon>
        <taxon>Aspidochirotida</taxon>
        <taxon>Stichopodidae</taxon>
        <taxon>Apostichopus</taxon>
    </lineage>
</organism>
<evidence type="ECO:0000313" key="7">
    <source>
        <dbReference type="Proteomes" id="UP000230750"/>
    </source>
</evidence>
<keyword evidence="2" id="KW-0245">EGF-like domain</keyword>
<dbReference type="Gene3D" id="2.60.40.10">
    <property type="entry name" value="Immunoglobulins"/>
    <property type="match status" value="2"/>
</dbReference>
<dbReference type="Gene3D" id="2.170.300.10">
    <property type="entry name" value="Tie2 ligand-binding domain superfamily"/>
    <property type="match status" value="1"/>
</dbReference>
<comment type="caution">
    <text evidence="2">Lacks conserved residue(s) required for the propagation of feature annotation.</text>
</comment>
<dbReference type="Proteomes" id="UP000230750">
    <property type="component" value="Unassembled WGS sequence"/>
</dbReference>
<dbReference type="InterPro" id="IPR036116">
    <property type="entry name" value="FN3_sf"/>
</dbReference>
<feature type="disulfide bond" evidence="2">
    <location>
        <begin position="239"/>
        <end position="248"/>
    </location>
</feature>
<dbReference type="CDD" id="cd00054">
    <property type="entry name" value="EGF_CA"/>
    <property type="match status" value="1"/>
</dbReference>
<dbReference type="SMART" id="SM00060">
    <property type="entry name" value="FN3"/>
    <property type="match status" value="2"/>
</dbReference>
<dbReference type="OrthoDB" id="10252017at2759"/>
<dbReference type="InterPro" id="IPR000742">
    <property type="entry name" value="EGF"/>
</dbReference>
<keyword evidence="1 2" id="KW-1015">Disulfide bond</keyword>
<dbReference type="GO" id="GO:0016301">
    <property type="term" value="F:kinase activity"/>
    <property type="evidence" value="ECO:0007669"/>
    <property type="project" value="UniProtKB-KW"/>
</dbReference>
<dbReference type="EMBL" id="MRZV01001089">
    <property type="protein sequence ID" value="PIK40735.1"/>
    <property type="molecule type" value="Genomic_DNA"/>
</dbReference>
<dbReference type="InterPro" id="IPR013111">
    <property type="entry name" value="EGF_extracell"/>
</dbReference>
<feature type="region of interest" description="Disordered" evidence="3">
    <location>
        <begin position="38"/>
        <end position="62"/>
    </location>
</feature>